<dbReference type="SUPFAM" id="SSF49299">
    <property type="entry name" value="PKD domain"/>
    <property type="match status" value="1"/>
</dbReference>
<dbReference type="AlphaFoldDB" id="A0A2M7GXE9"/>
<evidence type="ECO:0000259" key="1">
    <source>
        <dbReference type="PROSITE" id="PS50093"/>
    </source>
</evidence>
<dbReference type="InterPro" id="IPR022409">
    <property type="entry name" value="PKD/Chitinase_dom"/>
</dbReference>
<name>A0A2M7GXE9_9BACT</name>
<dbReference type="Gene3D" id="2.60.40.10">
    <property type="entry name" value="Immunoglobulins"/>
    <property type="match status" value="1"/>
</dbReference>
<accession>A0A2M7GXE9</accession>
<dbReference type="SMART" id="SM00089">
    <property type="entry name" value="PKD"/>
    <property type="match status" value="1"/>
</dbReference>
<dbReference type="PANTHER" id="PTHR36842">
    <property type="entry name" value="PROTEIN TOLB HOMOLOG"/>
    <property type="match status" value="1"/>
</dbReference>
<gene>
    <name evidence="2" type="ORF">COW28_06090</name>
</gene>
<sequence>RLITDFLASVVEGDAPLSVTFTDKTTGGTAPYTYTWDFGDGTEVSHEQNPTHIYGVEGYYTVKLTVTDSDSPVNEDIETKTNYLLVRPPEVMVLLDRVNKSPAVGSWQTVDVSGNISIGMTGVLLEVINIGETQYEWGIRKKGSSDDIKSKIAPISHTWAMIGADDAKCFETYISNAEVQVWLVGFTRFGVQFLTNKVDKTPQLTDWQDVDCSADVEGNAANGLIFMVKNINADALRQYGVRKKGSTDAFAVGRPGYLNIAAGDVQFLLIGCDANQVCQFRGSVIADLKLYLIGYAWNGMEFSTDATEKSLTSYGSYTDVDCAAISAESAWAIVQVNCNDRGAQYAALREKGSS</sequence>
<reference evidence="3" key="1">
    <citation type="submission" date="2017-09" db="EMBL/GenBank/DDBJ databases">
        <title>Depth-based differentiation of microbial function through sediment-hosted aquifers and enrichment of novel symbionts in the deep terrestrial subsurface.</title>
        <authorList>
            <person name="Probst A.J."/>
            <person name="Ladd B."/>
            <person name="Jarett J.K."/>
            <person name="Geller-Mcgrath D.E."/>
            <person name="Sieber C.M.K."/>
            <person name="Emerson J.B."/>
            <person name="Anantharaman K."/>
            <person name="Thomas B.C."/>
            <person name="Malmstrom R."/>
            <person name="Stieglmeier M."/>
            <person name="Klingl A."/>
            <person name="Woyke T."/>
            <person name="Ryan C.M."/>
            <person name="Banfield J.F."/>
        </authorList>
    </citation>
    <scope>NUCLEOTIDE SEQUENCE [LARGE SCALE GENOMIC DNA]</scope>
</reference>
<dbReference type="CDD" id="cd00146">
    <property type="entry name" value="PKD"/>
    <property type="match status" value="1"/>
</dbReference>
<evidence type="ECO:0000313" key="3">
    <source>
        <dbReference type="Proteomes" id="UP000230025"/>
    </source>
</evidence>
<dbReference type="InterPro" id="IPR013783">
    <property type="entry name" value="Ig-like_fold"/>
</dbReference>
<dbReference type="PROSITE" id="PS50093">
    <property type="entry name" value="PKD"/>
    <property type="match status" value="1"/>
</dbReference>
<comment type="caution">
    <text evidence="2">The sequence shown here is derived from an EMBL/GenBank/DDBJ whole genome shotgun (WGS) entry which is preliminary data.</text>
</comment>
<feature type="non-terminal residue" evidence="2">
    <location>
        <position position="1"/>
    </location>
</feature>
<dbReference type="InterPro" id="IPR035986">
    <property type="entry name" value="PKD_dom_sf"/>
</dbReference>
<proteinExistence type="predicted"/>
<organism evidence="2 3">
    <name type="scientific">bacterium (Candidatus Ratteibacteria) CG15_BIG_FIL_POST_REV_8_21_14_020_41_12</name>
    <dbReference type="NCBI Taxonomy" id="2014291"/>
    <lineage>
        <taxon>Bacteria</taxon>
        <taxon>Candidatus Ratteibacteria</taxon>
    </lineage>
</organism>
<dbReference type="EMBL" id="PFFY01000281">
    <property type="protein sequence ID" value="PIW32381.1"/>
    <property type="molecule type" value="Genomic_DNA"/>
</dbReference>
<feature type="domain" description="PKD" evidence="1">
    <location>
        <begin position="2"/>
        <end position="69"/>
    </location>
</feature>
<dbReference type="PANTHER" id="PTHR36842:SF1">
    <property type="entry name" value="PROTEIN TOLB"/>
    <property type="match status" value="1"/>
</dbReference>
<feature type="non-terminal residue" evidence="2">
    <location>
        <position position="354"/>
    </location>
</feature>
<dbReference type="InterPro" id="IPR000601">
    <property type="entry name" value="PKD_dom"/>
</dbReference>
<dbReference type="Proteomes" id="UP000230025">
    <property type="component" value="Unassembled WGS sequence"/>
</dbReference>
<dbReference type="Pfam" id="PF18911">
    <property type="entry name" value="PKD_4"/>
    <property type="match status" value="1"/>
</dbReference>
<dbReference type="FunFam" id="2.60.40.10:FF:000270">
    <property type="entry name" value="Cell surface protein"/>
    <property type="match status" value="1"/>
</dbReference>
<protein>
    <recommendedName>
        <fullName evidence="1">PKD domain-containing protein</fullName>
    </recommendedName>
</protein>
<evidence type="ECO:0000313" key="2">
    <source>
        <dbReference type="EMBL" id="PIW32381.1"/>
    </source>
</evidence>